<dbReference type="SUPFAM" id="SSF53178">
    <property type="entry name" value="Peptidyl-tRNA hydrolase-like"/>
    <property type="match status" value="1"/>
</dbReference>
<feature type="binding site" evidence="8">
    <location>
        <position position="66"/>
    </location>
    <ligand>
        <name>tRNA</name>
        <dbReference type="ChEBI" id="CHEBI:17843"/>
    </ligand>
</feature>
<evidence type="ECO:0000256" key="1">
    <source>
        <dbReference type="ARBA" id="ARBA00013260"/>
    </source>
</evidence>
<feature type="binding site" evidence="8">
    <location>
        <position position="112"/>
    </location>
    <ligand>
        <name>tRNA</name>
        <dbReference type="ChEBI" id="CHEBI:17843"/>
    </ligand>
</feature>
<organism evidence="11 12">
    <name type="scientific">Convivina intestini</name>
    <dbReference type="NCBI Taxonomy" id="1505726"/>
    <lineage>
        <taxon>Bacteria</taxon>
        <taxon>Bacillati</taxon>
        <taxon>Bacillota</taxon>
        <taxon>Bacilli</taxon>
        <taxon>Lactobacillales</taxon>
        <taxon>Lactobacillaceae</taxon>
        <taxon>Convivina</taxon>
    </lineage>
</organism>
<dbReference type="InterPro" id="IPR001328">
    <property type="entry name" value="Pept_tRNA_hydro"/>
</dbReference>
<dbReference type="PROSITE" id="PS01196">
    <property type="entry name" value="PEPT_TRNA_HYDROL_2"/>
    <property type="match status" value="1"/>
</dbReference>
<dbReference type="AlphaFoldDB" id="A0A2U1DBL6"/>
<dbReference type="HAMAP" id="MF_00083">
    <property type="entry name" value="Pept_tRNA_hydro_bact"/>
    <property type="match status" value="1"/>
</dbReference>
<keyword evidence="12" id="KW-1185">Reference proteome</keyword>
<comment type="caution">
    <text evidence="11">The sequence shown here is derived from an EMBL/GenBank/DDBJ whole genome shotgun (WGS) entry which is preliminary data.</text>
</comment>
<comment type="function">
    <text evidence="8">Catalyzes the release of premature peptidyl moieties from peptidyl-tRNA molecules trapped in stalled 50S ribosomal subunits, and thus maintains levels of free tRNAs and 50S ribosomes.</text>
</comment>
<comment type="similarity">
    <text evidence="5 8 10">Belongs to the PTH family.</text>
</comment>
<dbReference type="PANTHER" id="PTHR17224:SF1">
    <property type="entry name" value="PEPTIDYL-TRNA HYDROLASE"/>
    <property type="match status" value="1"/>
</dbReference>
<dbReference type="GO" id="GO:0006515">
    <property type="term" value="P:protein quality control for misfolded or incompletely synthesized proteins"/>
    <property type="evidence" value="ECO:0007669"/>
    <property type="project" value="UniProtKB-UniRule"/>
</dbReference>
<keyword evidence="8" id="KW-0963">Cytoplasm</keyword>
<dbReference type="PROSITE" id="PS01195">
    <property type="entry name" value="PEPT_TRNA_HYDROL_1"/>
    <property type="match status" value="1"/>
</dbReference>
<dbReference type="GO" id="GO:0004045">
    <property type="term" value="F:peptidyl-tRNA hydrolase activity"/>
    <property type="evidence" value="ECO:0007669"/>
    <property type="project" value="UniProtKB-UniRule"/>
</dbReference>
<dbReference type="EMBL" id="QEKT01000003">
    <property type="protein sequence ID" value="PVY85047.1"/>
    <property type="molecule type" value="Genomic_DNA"/>
</dbReference>
<name>A0A2U1DBL6_9LACO</name>
<dbReference type="GO" id="GO:0000049">
    <property type="term" value="F:tRNA binding"/>
    <property type="evidence" value="ECO:0007669"/>
    <property type="project" value="UniProtKB-UniRule"/>
</dbReference>
<comment type="function">
    <text evidence="8">Hydrolyzes ribosome-free peptidyl-tRNAs (with 1 or more amino acids incorporated), which drop off the ribosome during protein synthesis, or as a result of ribosome stalling.</text>
</comment>
<evidence type="ECO:0000256" key="3">
    <source>
        <dbReference type="ARBA" id="ARBA00022801"/>
    </source>
</evidence>
<dbReference type="OrthoDB" id="9800507at2"/>
<protein>
    <recommendedName>
        <fullName evidence="7 8">Peptidyl-tRNA hydrolase</fullName>
        <shortName evidence="8">Pth</shortName>
        <ecNumber evidence="1 8">3.1.1.29</ecNumber>
    </recommendedName>
</protein>
<dbReference type="GO" id="GO:0072344">
    <property type="term" value="P:rescue of stalled ribosome"/>
    <property type="evidence" value="ECO:0007669"/>
    <property type="project" value="UniProtKB-UniRule"/>
</dbReference>
<dbReference type="FunFam" id="3.40.50.1470:FF:000001">
    <property type="entry name" value="Peptidyl-tRNA hydrolase"/>
    <property type="match status" value="1"/>
</dbReference>
<dbReference type="InterPro" id="IPR018171">
    <property type="entry name" value="Pept_tRNA_hydro_CS"/>
</dbReference>
<dbReference type="NCBIfam" id="TIGR00447">
    <property type="entry name" value="pth"/>
    <property type="match status" value="1"/>
</dbReference>
<evidence type="ECO:0000256" key="8">
    <source>
        <dbReference type="HAMAP-Rule" id="MF_00083"/>
    </source>
</evidence>
<evidence type="ECO:0000313" key="12">
    <source>
        <dbReference type="Proteomes" id="UP000245433"/>
    </source>
</evidence>
<dbReference type="EC" id="3.1.1.29" evidence="1 8"/>
<dbReference type="Gene3D" id="3.40.50.1470">
    <property type="entry name" value="Peptidyl-tRNA hydrolase"/>
    <property type="match status" value="1"/>
</dbReference>
<feature type="site" description="Discriminates between blocked and unblocked aminoacyl-tRNA" evidence="8">
    <location>
        <position position="9"/>
    </location>
</feature>
<evidence type="ECO:0000256" key="7">
    <source>
        <dbReference type="ARBA" id="ARBA00050038"/>
    </source>
</evidence>
<comment type="subunit">
    <text evidence="8">Monomer.</text>
</comment>
<comment type="subcellular location">
    <subcellularLocation>
        <location evidence="8">Cytoplasm</location>
    </subcellularLocation>
</comment>
<gene>
    <name evidence="8" type="primary">pth</name>
    <name evidence="11" type="ORF">C7384_10366</name>
</gene>
<feature type="binding site" evidence="8">
    <location>
        <position position="64"/>
    </location>
    <ligand>
        <name>tRNA</name>
        <dbReference type="ChEBI" id="CHEBI:17843"/>
    </ligand>
</feature>
<keyword evidence="2 8" id="KW-0820">tRNA-binding</keyword>
<feature type="binding site" evidence="8">
    <location>
        <position position="14"/>
    </location>
    <ligand>
        <name>tRNA</name>
        <dbReference type="ChEBI" id="CHEBI:17843"/>
    </ligand>
</feature>
<evidence type="ECO:0000256" key="6">
    <source>
        <dbReference type="ARBA" id="ARBA00048707"/>
    </source>
</evidence>
<evidence type="ECO:0000256" key="9">
    <source>
        <dbReference type="RuleBase" id="RU000673"/>
    </source>
</evidence>
<dbReference type="GO" id="GO:0005737">
    <property type="term" value="C:cytoplasm"/>
    <property type="evidence" value="ECO:0007669"/>
    <property type="project" value="UniProtKB-SubCell"/>
</dbReference>
<accession>A0A2U1DBL6</accession>
<dbReference type="InterPro" id="IPR036416">
    <property type="entry name" value="Pept_tRNA_hydro_sf"/>
</dbReference>
<evidence type="ECO:0000313" key="11">
    <source>
        <dbReference type="EMBL" id="PVY85047.1"/>
    </source>
</evidence>
<comment type="catalytic activity">
    <reaction evidence="6 8 9">
        <text>an N-acyl-L-alpha-aminoacyl-tRNA + H2O = an N-acyl-L-amino acid + a tRNA + H(+)</text>
        <dbReference type="Rhea" id="RHEA:54448"/>
        <dbReference type="Rhea" id="RHEA-COMP:10123"/>
        <dbReference type="Rhea" id="RHEA-COMP:13883"/>
        <dbReference type="ChEBI" id="CHEBI:15377"/>
        <dbReference type="ChEBI" id="CHEBI:15378"/>
        <dbReference type="ChEBI" id="CHEBI:59874"/>
        <dbReference type="ChEBI" id="CHEBI:78442"/>
        <dbReference type="ChEBI" id="CHEBI:138191"/>
        <dbReference type="EC" id="3.1.1.29"/>
    </reaction>
</comment>
<sequence length="188" mass="20794">MKFIFGLGNIGVKYENTRHNIGFMAVDHYAQLHQATFTGTKLFAQVAKITVDGEKVLLVKPTTYMNDSGQAVRAFLDFYAGEIEDVLVLVDDMDMPFGKLRFRAKGSAGGHNGLKSIMAHTNSQSFLRLKFGLGHPQHTQEAVIKYVLGKFKAEDMTTVNDLLDRSSQAIDDWIAGASVSDLSNRYNG</sequence>
<evidence type="ECO:0000256" key="2">
    <source>
        <dbReference type="ARBA" id="ARBA00022555"/>
    </source>
</evidence>
<evidence type="ECO:0000256" key="4">
    <source>
        <dbReference type="ARBA" id="ARBA00022884"/>
    </source>
</evidence>
<keyword evidence="3 8" id="KW-0378">Hydrolase</keyword>
<proteinExistence type="inferred from homology"/>
<reference evidence="11 12" key="1">
    <citation type="submission" date="2018-04" db="EMBL/GenBank/DDBJ databases">
        <title>Genomic Encyclopedia of Type Strains, Phase IV (KMG-IV): sequencing the most valuable type-strain genomes for metagenomic binning, comparative biology and taxonomic classification.</title>
        <authorList>
            <person name="Goeker M."/>
        </authorList>
    </citation>
    <scope>NUCLEOTIDE SEQUENCE [LARGE SCALE GENOMIC DNA]</scope>
    <source>
        <strain evidence="11 12">DSM 28795</strain>
    </source>
</reference>
<dbReference type="Pfam" id="PF01195">
    <property type="entry name" value="Pept_tRNA_hydro"/>
    <property type="match status" value="1"/>
</dbReference>
<feature type="site" description="Stabilizes the basic form of H active site to accept a proton" evidence="8">
    <location>
        <position position="91"/>
    </location>
</feature>
<evidence type="ECO:0000256" key="10">
    <source>
        <dbReference type="RuleBase" id="RU004320"/>
    </source>
</evidence>
<dbReference type="Proteomes" id="UP000245433">
    <property type="component" value="Unassembled WGS sequence"/>
</dbReference>
<dbReference type="RefSeq" id="WP_089938504.1">
    <property type="nucleotide sequence ID" value="NZ_CAKOEX010000003.1"/>
</dbReference>
<dbReference type="PANTHER" id="PTHR17224">
    <property type="entry name" value="PEPTIDYL-TRNA HYDROLASE"/>
    <property type="match status" value="1"/>
</dbReference>
<feature type="active site" description="Proton acceptor" evidence="8">
    <location>
        <position position="19"/>
    </location>
</feature>
<evidence type="ECO:0000256" key="5">
    <source>
        <dbReference type="ARBA" id="ARBA00038063"/>
    </source>
</evidence>
<keyword evidence="4 8" id="KW-0694">RNA-binding</keyword>
<dbReference type="CDD" id="cd00462">
    <property type="entry name" value="PTH"/>
    <property type="match status" value="1"/>
</dbReference>